<dbReference type="NCBIfam" id="TIGR03300">
    <property type="entry name" value="assembly_YfgL"/>
    <property type="match status" value="1"/>
</dbReference>
<evidence type="ECO:0000256" key="1">
    <source>
        <dbReference type="ARBA" id="ARBA00022729"/>
    </source>
</evidence>
<evidence type="ECO:0000256" key="3">
    <source>
        <dbReference type="ARBA" id="ARBA00023237"/>
    </source>
</evidence>
<dbReference type="OrthoDB" id="5173551at2"/>
<name>A0A2R5F7K9_9PROT</name>
<feature type="signal peptide" evidence="5">
    <location>
        <begin position="1"/>
        <end position="20"/>
    </location>
</feature>
<evidence type="ECO:0000313" key="8">
    <source>
        <dbReference type="Proteomes" id="UP000245081"/>
    </source>
</evidence>
<dbReference type="SMART" id="SM00564">
    <property type="entry name" value="PQQ"/>
    <property type="match status" value="7"/>
</dbReference>
<dbReference type="GO" id="GO:0051205">
    <property type="term" value="P:protein insertion into membrane"/>
    <property type="evidence" value="ECO:0007669"/>
    <property type="project" value="UniProtKB-UniRule"/>
</dbReference>
<keyword evidence="3 4" id="KW-0998">Cell outer membrane</keyword>
<dbReference type="Proteomes" id="UP000245081">
    <property type="component" value="Unassembled WGS sequence"/>
</dbReference>
<keyword evidence="2 4" id="KW-0472">Membrane</keyword>
<feature type="chain" id="PRO_5015365863" description="Outer membrane protein assembly factor BamB" evidence="5">
    <location>
        <begin position="21"/>
        <end position="390"/>
    </location>
</feature>
<keyword evidence="4" id="KW-0449">Lipoprotein</keyword>
<protein>
    <recommendedName>
        <fullName evidence="4">Outer membrane protein assembly factor BamB</fullName>
    </recommendedName>
</protein>
<dbReference type="EMBL" id="BDOQ01000002">
    <property type="protein sequence ID" value="GBG12893.1"/>
    <property type="molecule type" value="Genomic_DNA"/>
</dbReference>
<evidence type="ECO:0000256" key="4">
    <source>
        <dbReference type="HAMAP-Rule" id="MF_00923"/>
    </source>
</evidence>
<dbReference type="PANTHER" id="PTHR34512">
    <property type="entry name" value="CELL SURFACE PROTEIN"/>
    <property type="match status" value="1"/>
</dbReference>
<dbReference type="Pfam" id="PF13360">
    <property type="entry name" value="PQQ_2"/>
    <property type="match status" value="1"/>
</dbReference>
<dbReference type="InterPro" id="IPR017687">
    <property type="entry name" value="BamB"/>
</dbReference>
<evidence type="ECO:0000259" key="6">
    <source>
        <dbReference type="Pfam" id="PF13360"/>
    </source>
</evidence>
<comment type="subunit">
    <text evidence="4">Part of the Bam complex.</text>
</comment>
<dbReference type="GO" id="GO:0043165">
    <property type="term" value="P:Gram-negative-bacterium-type cell outer membrane assembly"/>
    <property type="evidence" value="ECO:0007669"/>
    <property type="project" value="UniProtKB-UniRule"/>
</dbReference>
<comment type="subcellular location">
    <subcellularLocation>
        <location evidence="4">Cell outer membrane</location>
        <topology evidence="4">Lipid-anchor</topology>
    </subcellularLocation>
</comment>
<dbReference type="Gene3D" id="2.130.10.10">
    <property type="entry name" value="YVTN repeat-like/Quinoprotein amine dehydrogenase"/>
    <property type="match status" value="1"/>
</dbReference>
<dbReference type="InterPro" id="IPR015943">
    <property type="entry name" value="WD40/YVTN_repeat-like_dom_sf"/>
</dbReference>
<keyword evidence="8" id="KW-1185">Reference proteome</keyword>
<dbReference type="InterPro" id="IPR011047">
    <property type="entry name" value="Quinoprotein_ADH-like_sf"/>
</dbReference>
<dbReference type="InterPro" id="IPR002372">
    <property type="entry name" value="PQQ_rpt_dom"/>
</dbReference>
<sequence length="390" mass="41471">MTKRIIATAMLALLAGCSGMTDMKNDLSERMFGRDVAENATPLQDIKTSVDARILWQVKVGSSPDYDFSASTDGNAIYAAGQEGDIVRLEASSGKQVWHVNAGEKLSGGAGAGENLVLVGTPRGMVLAFDQTTGKPLWKSKVASEVLSAPRIYHGTVVVRSGDSRIYGIDATDGKRKWVYERATPTLSLRSSAGVVVDEGGAAFVGFAGGKLIALDVASGKVIWEASVAQPKGTTEIERIADITSLPVVDGRYVYAAAFQGRIVGIERSSGRVLWNRDISSYTGIAIDGASLFVTHSNGAVYALDYSNGKTYWRQGGLQGRLTTAPVVFARNALVGDFEGYVHILGRDDGAFVARLKTDGSAVMPQPMQLDSSTVLVQTRGGYLYAISQK</sequence>
<organism evidence="7 8">
    <name type="scientific">Novimethylophilus kurashikiensis</name>
    <dbReference type="NCBI Taxonomy" id="1825523"/>
    <lineage>
        <taxon>Bacteria</taxon>
        <taxon>Pseudomonadati</taxon>
        <taxon>Pseudomonadota</taxon>
        <taxon>Betaproteobacteria</taxon>
        <taxon>Nitrosomonadales</taxon>
        <taxon>Methylophilaceae</taxon>
        <taxon>Novimethylophilus</taxon>
    </lineage>
</organism>
<comment type="similarity">
    <text evidence="4">Belongs to the BamB family.</text>
</comment>
<dbReference type="PROSITE" id="PS51257">
    <property type="entry name" value="PROKAR_LIPOPROTEIN"/>
    <property type="match status" value="1"/>
</dbReference>
<accession>A0A2R5F7K9</accession>
<evidence type="ECO:0000256" key="5">
    <source>
        <dbReference type="SAM" id="SignalP"/>
    </source>
</evidence>
<dbReference type="AlphaFoldDB" id="A0A2R5F7K9"/>
<reference evidence="7 8" key="1">
    <citation type="journal article" date="2018" name="Environ. Microbiol.">
        <title>Isolation and genomic characterization of Novimethylophilus kurashikiensis gen. nov. sp. nov., a new lanthanide-dependent methylotrophic species of Methylophilaceae.</title>
        <authorList>
            <person name="Lv H."/>
            <person name="Sahin N."/>
            <person name="Tani A."/>
        </authorList>
    </citation>
    <scope>NUCLEOTIDE SEQUENCE [LARGE SCALE GENOMIC DNA]</scope>
    <source>
        <strain evidence="7 8">La2-4</strain>
    </source>
</reference>
<dbReference type="PANTHER" id="PTHR34512:SF30">
    <property type="entry name" value="OUTER MEMBRANE PROTEIN ASSEMBLY FACTOR BAMB"/>
    <property type="match status" value="1"/>
</dbReference>
<dbReference type="GO" id="GO:0009279">
    <property type="term" value="C:cell outer membrane"/>
    <property type="evidence" value="ECO:0007669"/>
    <property type="project" value="UniProtKB-SubCell"/>
</dbReference>
<keyword evidence="4" id="KW-0564">Palmitate</keyword>
<dbReference type="HAMAP" id="MF_00923">
    <property type="entry name" value="OM_assembly_BamB"/>
    <property type="match status" value="1"/>
</dbReference>
<gene>
    <name evidence="4 7" type="primary">bamB</name>
    <name evidence="7" type="ORF">NMK_0429</name>
</gene>
<dbReference type="SUPFAM" id="SSF50998">
    <property type="entry name" value="Quinoprotein alcohol dehydrogenase-like"/>
    <property type="match status" value="1"/>
</dbReference>
<comment type="caution">
    <text evidence="7">The sequence shown here is derived from an EMBL/GenBank/DDBJ whole genome shotgun (WGS) entry which is preliminary data.</text>
</comment>
<proteinExistence type="inferred from homology"/>
<comment type="function">
    <text evidence="4">Part of the outer membrane protein assembly complex, which is involved in assembly and insertion of beta-barrel proteins into the outer membrane.</text>
</comment>
<dbReference type="RefSeq" id="WP_109014115.1">
    <property type="nucleotide sequence ID" value="NZ_BDOQ01000002.1"/>
</dbReference>
<dbReference type="InterPro" id="IPR018391">
    <property type="entry name" value="PQQ_b-propeller_rpt"/>
</dbReference>
<evidence type="ECO:0000256" key="2">
    <source>
        <dbReference type="ARBA" id="ARBA00023136"/>
    </source>
</evidence>
<feature type="domain" description="Pyrrolo-quinoline quinone repeat" evidence="6">
    <location>
        <begin position="83"/>
        <end position="315"/>
    </location>
</feature>
<keyword evidence="1 4" id="KW-0732">Signal</keyword>
<evidence type="ECO:0000313" key="7">
    <source>
        <dbReference type="EMBL" id="GBG12893.1"/>
    </source>
</evidence>